<sequence>MIRDDLVKQLEKAEQRAAATRGHHISISFPASEAVFRAGYALHIWDMAYAAGAKDAKESSAKVIENDCHDDMTRAEEAAAIRARGEK</sequence>
<name>A0A6J5P2E7_9CAUD</name>
<accession>A0A6J5P2E7</accession>
<organism evidence="1">
    <name type="scientific">uncultured Caudovirales phage</name>
    <dbReference type="NCBI Taxonomy" id="2100421"/>
    <lineage>
        <taxon>Viruses</taxon>
        <taxon>Duplodnaviria</taxon>
        <taxon>Heunggongvirae</taxon>
        <taxon>Uroviricota</taxon>
        <taxon>Caudoviricetes</taxon>
        <taxon>Peduoviridae</taxon>
        <taxon>Maltschvirus</taxon>
        <taxon>Maltschvirus maltsch</taxon>
    </lineage>
</organism>
<proteinExistence type="predicted"/>
<gene>
    <name evidence="1" type="ORF">UFOVP835_15</name>
</gene>
<reference evidence="1" key="1">
    <citation type="submission" date="2020-04" db="EMBL/GenBank/DDBJ databases">
        <authorList>
            <person name="Chiriac C."/>
            <person name="Salcher M."/>
            <person name="Ghai R."/>
            <person name="Kavagutti S V."/>
        </authorList>
    </citation>
    <scope>NUCLEOTIDE SEQUENCE</scope>
</reference>
<protein>
    <submittedName>
        <fullName evidence="1">Uncharacterized protein</fullName>
    </submittedName>
</protein>
<evidence type="ECO:0000313" key="1">
    <source>
        <dbReference type="EMBL" id="CAB4166090.1"/>
    </source>
</evidence>
<dbReference type="EMBL" id="LR796787">
    <property type="protein sequence ID" value="CAB4166090.1"/>
    <property type="molecule type" value="Genomic_DNA"/>
</dbReference>